<dbReference type="EMBL" id="QELD01000015">
    <property type="protein sequence ID" value="MDN4188320.1"/>
    <property type="molecule type" value="Genomic_DNA"/>
</dbReference>
<organism evidence="2 3">
    <name type="scientific">Bifidobacterium breve</name>
    <dbReference type="NCBI Taxonomy" id="1685"/>
    <lineage>
        <taxon>Bacteria</taxon>
        <taxon>Bacillati</taxon>
        <taxon>Actinomycetota</taxon>
        <taxon>Actinomycetes</taxon>
        <taxon>Bifidobacteriales</taxon>
        <taxon>Bifidobacteriaceae</taxon>
        <taxon>Bifidobacterium</taxon>
    </lineage>
</organism>
<evidence type="ECO:0000313" key="2">
    <source>
        <dbReference type="EMBL" id="MDN4188320.1"/>
    </source>
</evidence>
<gene>
    <name evidence="2" type="ORF">DC496_08265</name>
</gene>
<comment type="caution">
    <text evidence="2">The sequence shown here is derived from an EMBL/GenBank/DDBJ whole genome shotgun (WGS) entry which is preliminary data.</text>
</comment>
<sequence>MDGSVIAAWVGAAASLIGAGLTVWWPWHNRPQADWTLLKHSTHPDFPISATVPGLTGWLERREEKEPDLICSVYNSGDGDAYDVQVEGIECEAYFLTVSEVAGDTEFMTPSKIAQFKASDRVYMIAHFNEDARIISIHLHWTQQPTRMQRRVFRAFALKGDLPEQPRHPIREPKRHHPSMLRYRFEHSRLGLWLYSKFPRWAWRTLVPRPASPTKQEEPSQESPHQ</sequence>
<dbReference type="Proteomes" id="UP001169990">
    <property type="component" value="Unassembled WGS sequence"/>
</dbReference>
<name>A0AAW7LH63_BIFBR</name>
<feature type="transmembrane region" description="Helical" evidence="1">
    <location>
        <begin position="6"/>
        <end position="27"/>
    </location>
</feature>
<reference evidence="2" key="1">
    <citation type="submission" date="2018-05" db="EMBL/GenBank/DDBJ databases">
        <authorList>
            <person name="Kondepudi K.K."/>
            <person name="Singh S."/>
            <person name="Chaudhry V."/>
            <person name="Mantri S."/>
            <person name="Bhadada S."/>
            <person name="Bishnoi M."/>
            <person name="Kaur J."/>
            <person name="Sharma S."/>
            <person name="Bhatia R."/>
        </authorList>
    </citation>
    <scope>NUCLEOTIDE SEQUENCE</scope>
    <source>
        <strain evidence="2">Bif11</strain>
    </source>
</reference>
<dbReference type="AlphaFoldDB" id="A0AAW7LH63"/>
<protein>
    <submittedName>
        <fullName evidence="2">Uncharacterized protein</fullName>
    </submittedName>
</protein>
<keyword evidence="1" id="KW-1133">Transmembrane helix</keyword>
<keyword evidence="1" id="KW-0812">Transmembrane</keyword>
<keyword evidence="1" id="KW-0472">Membrane</keyword>
<evidence type="ECO:0000256" key="1">
    <source>
        <dbReference type="SAM" id="Phobius"/>
    </source>
</evidence>
<reference evidence="2" key="2">
    <citation type="journal article" date="2022" name="3 Biotech.">
        <title>Isomaltooligosaccharides utilization and genomic characterization of human infant anti-inflammatory Bifidobacterium longum and Bifidobacterium breve strains.</title>
        <authorList>
            <person name="Sharma S."/>
            <person name="Singh S."/>
            <person name="Chaudhary V."/>
            <person name="Mantri S."/>
            <person name="Chander A."/>
            <person name="Maurya R."/>
            <person name="Rajarammohan S."/>
            <person name="Singh R.P."/>
            <person name="Rishi P."/>
            <person name="Bishnoi M."/>
            <person name="Bhadada S.K."/>
            <person name="Kondepudi K.K."/>
        </authorList>
    </citation>
    <scope>NUCLEOTIDE SEQUENCE</scope>
    <source>
        <strain evidence="2">Bif11</strain>
    </source>
</reference>
<proteinExistence type="predicted"/>
<dbReference type="RefSeq" id="WP_106629397.1">
    <property type="nucleotide sequence ID" value="NZ_CP021387.1"/>
</dbReference>
<evidence type="ECO:0000313" key="3">
    <source>
        <dbReference type="Proteomes" id="UP001169990"/>
    </source>
</evidence>
<accession>A0AAW7LH63</accession>